<reference evidence="4" key="1">
    <citation type="journal article" date="2019" name="Int. J. Syst. Evol. Microbiol.">
        <title>The Global Catalogue of Microorganisms (GCM) 10K type strain sequencing project: providing services to taxonomists for standard genome sequencing and annotation.</title>
        <authorList>
            <consortium name="The Broad Institute Genomics Platform"/>
            <consortium name="The Broad Institute Genome Sequencing Center for Infectious Disease"/>
            <person name="Wu L."/>
            <person name="Ma J."/>
        </authorList>
    </citation>
    <scope>NUCLEOTIDE SEQUENCE [LARGE SCALE GENOMIC DNA]</scope>
    <source>
        <strain evidence="4">JCM 4733</strain>
    </source>
</reference>
<evidence type="ECO:0000256" key="1">
    <source>
        <dbReference type="ARBA" id="ARBA00022801"/>
    </source>
</evidence>
<protein>
    <submittedName>
        <fullName evidence="3">Isochorismatase</fullName>
    </submittedName>
</protein>
<dbReference type="InterPro" id="IPR050272">
    <property type="entry name" value="Isochorismatase-like_hydrls"/>
</dbReference>
<keyword evidence="4" id="KW-1185">Reference proteome</keyword>
<gene>
    <name evidence="3" type="ORF">GCM10010345_82730</name>
</gene>
<comment type="caution">
    <text evidence="3">The sequence shown here is derived from an EMBL/GenBank/DDBJ whole genome shotgun (WGS) entry which is preliminary data.</text>
</comment>
<dbReference type="InterPro" id="IPR000868">
    <property type="entry name" value="Isochorismatase-like_dom"/>
</dbReference>
<sequence length="232" mass="25057">MTAGEPDGTTALVVVDVQNDFCTGPTAQARFGKDTSRFRTDTSRSGQDRDPAVLEAAVAGCVRAVDQARERGMEVIFVRFVGDPEHQGAAWRLRDSVLGKQPKCLDGSWGAQFHAVAPAPGERVFTKRACFDAFLGDGFAEHLAARGVGHLVLAGLYADVCVDTTARTAFQKGFHVTVLTDCTAALHLPYDAVLRFMRVVYGARTTTAHDPRVWTAPVPRTEEEEPCVLPPG</sequence>
<accession>A0ABQ3DE57</accession>
<dbReference type="CDD" id="cd00431">
    <property type="entry name" value="cysteine_hydrolases"/>
    <property type="match status" value="1"/>
</dbReference>
<evidence type="ECO:0000313" key="3">
    <source>
        <dbReference type="EMBL" id="GHA66397.1"/>
    </source>
</evidence>
<dbReference type="SUPFAM" id="SSF52499">
    <property type="entry name" value="Isochorismatase-like hydrolases"/>
    <property type="match status" value="1"/>
</dbReference>
<dbReference type="PANTHER" id="PTHR43540">
    <property type="entry name" value="PEROXYUREIDOACRYLATE/UREIDOACRYLATE AMIDOHYDROLASE-RELATED"/>
    <property type="match status" value="1"/>
</dbReference>
<dbReference type="RefSeq" id="WP_189894403.1">
    <property type="nucleotide sequence ID" value="NZ_BMVN01000058.1"/>
</dbReference>
<organism evidence="3 4">
    <name type="scientific">Streptomyces canarius</name>
    <dbReference type="NCBI Taxonomy" id="285453"/>
    <lineage>
        <taxon>Bacteria</taxon>
        <taxon>Bacillati</taxon>
        <taxon>Actinomycetota</taxon>
        <taxon>Actinomycetes</taxon>
        <taxon>Kitasatosporales</taxon>
        <taxon>Streptomycetaceae</taxon>
        <taxon>Streptomyces</taxon>
    </lineage>
</organism>
<proteinExistence type="predicted"/>
<dbReference type="PANTHER" id="PTHR43540:SF1">
    <property type="entry name" value="ISOCHORISMATASE HYDROLASE"/>
    <property type="match status" value="1"/>
</dbReference>
<dbReference type="Gene3D" id="3.40.50.850">
    <property type="entry name" value="Isochorismatase-like"/>
    <property type="match status" value="1"/>
</dbReference>
<dbReference type="InterPro" id="IPR036380">
    <property type="entry name" value="Isochorismatase-like_sf"/>
</dbReference>
<evidence type="ECO:0000313" key="4">
    <source>
        <dbReference type="Proteomes" id="UP000653644"/>
    </source>
</evidence>
<evidence type="ECO:0000259" key="2">
    <source>
        <dbReference type="Pfam" id="PF00857"/>
    </source>
</evidence>
<dbReference type="EMBL" id="BMVN01000058">
    <property type="protein sequence ID" value="GHA66397.1"/>
    <property type="molecule type" value="Genomic_DNA"/>
</dbReference>
<keyword evidence="1" id="KW-0378">Hydrolase</keyword>
<dbReference type="Pfam" id="PF00857">
    <property type="entry name" value="Isochorismatase"/>
    <property type="match status" value="1"/>
</dbReference>
<dbReference type="Proteomes" id="UP000653644">
    <property type="component" value="Unassembled WGS sequence"/>
</dbReference>
<name>A0ABQ3DE57_9ACTN</name>
<feature type="domain" description="Isochorismatase-like" evidence="2">
    <location>
        <begin position="10"/>
        <end position="208"/>
    </location>
</feature>